<gene>
    <name evidence="1" type="ORF">IAB80_04780</name>
</gene>
<reference evidence="1" key="1">
    <citation type="submission" date="2020-10" db="EMBL/GenBank/DDBJ databases">
        <authorList>
            <person name="Gilroy R."/>
        </authorList>
    </citation>
    <scope>NUCLEOTIDE SEQUENCE</scope>
    <source>
        <strain evidence="1">2478</strain>
    </source>
</reference>
<protein>
    <submittedName>
        <fullName evidence="1">Uncharacterized protein</fullName>
    </submittedName>
</protein>
<proteinExistence type="predicted"/>
<accession>A0A9D9IUC3</accession>
<sequence>MRKPMKGSELMHRLILNDPNDPYVQLFRRCPFVQILMLQQGYMTPDELTDEERERIGNIIDLEDLPHD</sequence>
<dbReference type="EMBL" id="JADILZ010000041">
    <property type="protein sequence ID" value="MBO8478181.1"/>
    <property type="molecule type" value="Genomic_DNA"/>
</dbReference>
<organism evidence="1 2">
    <name type="scientific">Candidatus Cryptobacteroides excrementipullorum</name>
    <dbReference type="NCBI Taxonomy" id="2840761"/>
    <lineage>
        <taxon>Bacteria</taxon>
        <taxon>Pseudomonadati</taxon>
        <taxon>Bacteroidota</taxon>
        <taxon>Bacteroidia</taxon>
        <taxon>Bacteroidales</taxon>
        <taxon>Candidatus Cryptobacteroides</taxon>
    </lineage>
</organism>
<dbReference type="Proteomes" id="UP000823771">
    <property type="component" value="Unassembled WGS sequence"/>
</dbReference>
<reference evidence="1" key="2">
    <citation type="journal article" date="2021" name="PeerJ">
        <title>Extensive microbial diversity within the chicken gut microbiome revealed by metagenomics and culture.</title>
        <authorList>
            <person name="Gilroy R."/>
            <person name="Ravi A."/>
            <person name="Getino M."/>
            <person name="Pursley I."/>
            <person name="Horton D.L."/>
            <person name="Alikhan N.F."/>
            <person name="Baker D."/>
            <person name="Gharbi K."/>
            <person name="Hall N."/>
            <person name="Watson M."/>
            <person name="Adriaenssens E.M."/>
            <person name="Foster-Nyarko E."/>
            <person name="Jarju S."/>
            <person name="Secka A."/>
            <person name="Antonio M."/>
            <person name="Oren A."/>
            <person name="Chaudhuri R.R."/>
            <person name="La Ragione R."/>
            <person name="Hildebrand F."/>
            <person name="Pallen M.J."/>
        </authorList>
    </citation>
    <scope>NUCLEOTIDE SEQUENCE</scope>
    <source>
        <strain evidence="1">2478</strain>
    </source>
</reference>
<comment type="caution">
    <text evidence="1">The sequence shown here is derived from an EMBL/GenBank/DDBJ whole genome shotgun (WGS) entry which is preliminary data.</text>
</comment>
<evidence type="ECO:0000313" key="2">
    <source>
        <dbReference type="Proteomes" id="UP000823771"/>
    </source>
</evidence>
<dbReference type="AlphaFoldDB" id="A0A9D9IUC3"/>
<evidence type="ECO:0000313" key="1">
    <source>
        <dbReference type="EMBL" id="MBO8478181.1"/>
    </source>
</evidence>
<name>A0A9D9IUC3_9BACT</name>